<protein>
    <submittedName>
        <fullName evidence="1">Predicted protein</fullName>
    </submittedName>
</protein>
<accession>D7LSG4</accession>
<sequence length="107" mass="12074">MASEMAVSDGFSTNSIGRFDLVGNLKGVGNSFQIVDVFPTIAFPTRSRRFSDNSYVWVNGWKIVGTDRRKPVGDAFRRFPNQNCCPLFHRYFVGNRLVSTFDGLLTE</sequence>
<gene>
    <name evidence="1" type="ORF">ARALYDRAFT_906205</name>
</gene>
<dbReference type="Proteomes" id="UP000008694">
    <property type="component" value="Unassembled WGS sequence"/>
</dbReference>
<dbReference type="AlphaFoldDB" id="D7LSG4"/>
<keyword evidence="2" id="KW-1185">Reference proteome</keyword>
<evidence type="ECO:0000313" key="2">
    <source>
        <dbReference type="Proteomes" id="UP000008694"/>
    </source>
</evidence>
<evidence type="ECO:0000313" key="1">
    <source>
        <dbReference type="EMBL" id="EFH53920.1"/>
    </source>
</evidence>
<dbReference type="HOGENOM" id="CLU_2213542_0_0_1"/>
<dbReference type="EMBL" id="GL348717">
    <property type="protein sequence ID" value="EFH53920.1"/>
    <property type="molecule type" value="Genomic_DNA"/>
</dbReference>
<organism evidence="2">
    <name type="scientific">Arabidopsis lyrata subsp. lyrata</name>
    <name type="common">Lyre-leaved rock-cress</name>
    <dbReference type="NCBI Taxonomy" id="81972"/>
    <lineage>
        <taxon>Eukaryota</taxon>
        <taxon>Viridiplantae</taxon>
        <taxon>Streptophyta</taxon>
        <taxon>Embryophyta</taxon>
        <taxon>Tracheophyta</taxon>
        <taxon>Spermatophyta</taxon>
        <taxon>Magnoliopsida</taxon>
        <taxon>eudicotyledons</taxon>
        <taxon>Gunneridae</taxon>
        <taxon>Pentapetalae</taxon>
        <taxon>rosids</taxon>
        <taxon>malvids</taxon>
        <taxon>Brassicales</taxon>
        <taxon>Brassicaceae</taxon>
        <taxon>Camelineae</taxon>
        <taxon>Arabidopsis</taxon>
    </lineage>
</organism>
<dbReference type="Gramene" id="scaffold_501909.1">
    <property type="protein sequence ID" value="scaffold_501909.1"/>
    <property type="gene ID" value="scaffold_501909.1"/>
</dbReference>
<reference evidence="2" key="1">
    <citation type="journal article" date="2011" name="Nat. Genet.">
        <title>The Arabidopsis lyrata genome sequence and the basis of rapid genome size change.</title>
        <authorList>
            <person name="Hu T.T."/>
            <person name="Pattyn P."/>
            <person name="Bakker E.G."/>
            <person name="Cao J."/>
            <person name="Cheng J.-F."/>
            <person name="Clark R.M."/>
            <person name="Fahlgren N."/>
            <person name="Fawcett J.A."/>
            <person name="Grimwood J."/>
            <person name="Gundlach H."/>
            <person name="Haberer G."/>
            <person name="Hollister J.D."/>
            <person name="Ossowski S."/>
            <person name="Ottilar R.P."/>
            <person name="Salamov A.A."/>
            <person name="Schneeberger K."/>
            <person name="Spannagl M."/>
            <person name="Wang X."/>
            <person name="Yang L."/>
            <person name="Nasrallah M.E."/>
            <person name="Bergelson J."/>
            <person name="Carrington J.C."/>
            <person name="Gaut B.S."/>
            <person name="Schmutz J."/>
            <person name="Mayer K.F.X."/>
            <person name="Van de Peer Y."/>
            <person name="Grigoriev I.V."/>
            <person name="Nordborg M."/>
            <person name="Weigel D."/>
            <person name="Guo Y.-L."/>
        </authorList>
    </citation>
    <scope>NUCLEOTIDE SEQUENCE [LARGE SCALE GENOMIC DNA]</scope>
    <source>
        <strain evidence="2">cv. MN47</strain>
    </source>
</reference>
<proteinExistence type="predicted"/>
<name>D7LSG4_ARALL</name>